<name>A0A543KB41_9RHOB</name>
<organism evidence="2 3">
    <name type="scientific">Roseinatronobacter monicus</name>
    <dbReference type="NCBI Taxonomy" id="393481"/>
    <lineage>
        <taxon>Bacteria</taxon>
        <taxon>Pseudomonadati</taxon>
        <taxon>Pseudomonadota</taxon>
        <taxon>Alphaproteobacteria</taxon>
        <taxon>Rhodobacterales</taxon>
        <taxon>Paracoccaceae</taxon>
        <taxon>Roseinatronobacter</taxon>
    </lineage>
</organism>
<comment type="caution">
    <text evidence="2">The sequence shown here is derived from an EMBL/GenBank/DDBJ whole genome shotgun (WGS) entry which is preliminary data.</text>
</comment>
<accession>A0A543KB41</accession>
<dbReference type="PROSITE" id="PS51257">
    <property type="entry name" value="PROKAR_LIPOPROTEIN"/>
    <property type="match status" value="1"/>
</dbReference>
<gene>
    <name evidence="2" type="ORF">BD293_0893</name>
</gene>
<evidence type="ECO:0000256" key="1">
    <source>
        <dbReference type="SAM" id="MobiDB-lite"/>
    </source>
</evidence>
<proteinExistence type="predicted"/>
<evidence type="ECO:0000313" key="2">
    <source>
        <dbReference type="EMBL" id="TQM92298.1"/>
    </source>
</evidence>
<feature type="compositionally biased region" description="Polar residues" evidence="1">
    <location>
        <begin position="86"/>
        <end position="95"/>
    </location>
</feature>
<sequence>MRLLSSLALCVLFGCDSPTPGLNRGEQFMTQIDGTRFTVWKHQDKVEVIRHGFARRADQSRLKGMMAQAAETATGCALHPRGGRGNSDQLLSSGN</sequence>
<keyword evidence="3" id="KW-1185">Reference proteome</keyword>
<dbReference type="AlphaFoldDB" id="A0A543KB41"/>
<feature type="region of interest" description="Disordered" evidence="1">
    <location>
        <begin position="73"/>
        <end position="95"/>
    </location>
</feature>
<reference evidence="2 3" key="1">
    <citation type="submission" date="2019-06" db="EMBL/GenBank/DDBJ databases">
        <title>Genomic Encyclopedia of Archaeal and Bacterial Type Strains, Phase II (KMG-II): from individual species to whole genera.</title>
        <authorList>
            <person name="Goeker M."/>
        </authorList>
    </citation>
    <scope>NUCLEOTIDE SEQUENCE [LARGE SCALE GENOMIC DNA]</scope>
    <source>
        <strain evidence="2 3">DSM 18423</strain>
    </source>
</reference>
<protein>
    <submittedName>
        <fullName evidence="2">Uncharacterized protein</fullName>
    </submittedName>
</protein>
<dbReference type="Proteomes" id="UP000320582">
    <property type="component" value="Unassembled WGS sequence"/>
</dbReference>
<dbReference type="EMBL" id="VFPT01000001">
    <property type="protein sequence ID" value="TQM92298.1"/>
    <property type="molecule type" value="Genomic_DNA"/>
</dbReference>
<evidence type="ECO:0000313" key="3">
    <source>
        <dbReference type="Proteomes" id="UP000320582"/>
    </source>
</evidence>